<evidence type="ECO:0000313" key="1">
    <source>
        <dbReference type="EMBL" id="MBP2000780.1"/>
    </source>
</evidence>
<comment type="caution">
    <text evidence="1">The sequence shown here is derived from an EMBL/GenBank/DDBJ whole genome shotgun (WGS) entry which is preliminary data.</text>
</comment>
<evidence type="ECO:0000313" key="2">
    <source>
        <dbReference type="Proteomes" id="UP001519288"/>
    </source>
</evidence>
<dbReference type="RefSeq" id="WP_209861242.1">
    <property type="nucleotide sequence ID" value="NZ_JAGGLD010000002.1"/>
</dbReference>
<organism evidence="1 2">
    <name type="scientific">Paenibacillus shirakamiensis</name>
    <dbReference type="NCBI Taxonomy" id="1265935"/>
    <lineage>
        <taxon>Bacteria</taxon>
        <taxon>Bacillati</taxon>
        <taxon>Bacillota</taxon>
        <taxon>Bacilli</taxon>
        <taxon>Bacillales</taxon>
        <taxon>Paenibacillaceae</taxon>
        <taxon>Paenibacillus</taxon>
    </lineage>
</organism>
<dbReference type="EMBL" id="JAGGLD010000002">
    <property type="protein sequence ID" value="MBP2000780.1"/>
    <property type="molecule type" value="Genomic_DNA"/>
</dbReference>
<keyword evidence="2" id="KW-1185">Reference proteome</keyword>
<proteinExistence type="predicted"/>
<protein>
    <submittedName>
        <fullName evidence="1">Uncharacterized protein</fullName>
    </submittedName>
</protein>
<reference evidence="1 2" key="1">
    <citation type="submission" date="2021-03" db="EMBL/GenBank/DDBJ databases">
        <title>Genomic Encyclopedia of Type Strains, Phase IV (KMG-IV): sequencing the most valuable type-strain genomes for metagenomic binning, comparative biology and taxonomic classification.</title>
        <authorList>
            <person name="Goeker M."/>
        </authorList>
    </citation>
    <scope>NUCLEOTIDE SEQUENCE [LARGE SCALE GENOMIC DNA]</scope>
    <source>
        <strain evidence="1 2">DSM 26806</strain>
    </source>
</reference>
<name>A0ABS4JGE0_9BACL</name>
<sequence>MKRKWIEVLPLWVLVITFLLVAFLPTQLGVWTEFKMYESDRNELIHGVRNGQIVLEQKSFNSDLLLLPPKYSHLSDGGEIFMNQAKTSFFFYSYRGILSDFNGFIYVNDSHVNDIFEIFDSYHTIKKLNEHWYWVIS</sequence>
<dbReference type="Proteomes" id="UP001519288">
    <property type="component" value="Unassembled WGS sequence"/>
</dbReference>
<gene>
    <name evidence="1" type="ORF">J2Z69_001811</name>
</gene>
<accession>A0ABS4JGE0</accession>